<dbReference type="InterPro" id="IPR046865">
    <property type="entry name" value="FapA_b_solenoid"/>
</dbReference>
<protein>
    <submittedName>
        <fullName evidence="4">FapA family protein</fullName>
    </submittedName>
</protein>
<keyword evidence="1" id="KW-0175">Coiled coil</keyword>
<feature type="region of interest" description="Disordered" evidence="2">
    <location>
        <begin position="14"/>
        <end position="110"/>
    </location>
</feature>
<evidence type="ECO:0000313" key="5">
    <source>
        <dbReference type="Proteomes" id="UP001300871"/>
    </source>
</evidence>
<comment type="caution">
    <text evidence="4">The sequence shown here is derived from an EMBL/GenBank/DDBJ whole genome shotgun (WGS) entry which is preliminary data.</text>
</comment>
<sequence length="565" mass="62083">MGYKNLIFSLFSKRKSSADKEEESAKSREPEEKKKFRLKDLDPDEGFLKEEPGFEGSKESAGMDALIETVEDWNDAEKKKELGTDKPEMTAETADPEAGGAQRESAQEPRDAEIEIAISEDKMSASILVNSPAGGGRDITLGDIKDLLEQMGIEYGIDEDKLKDIAENELYNQVFEFAAGTPPVDGKNGKIKDFFPRRKEVKFASKENGSIDFKSTNYIHNVKAGEVVCELTPPEPPEDGVDIFGNTVYGKAGIMPPIPQGKNVIYNEEKDKLITACEGNLSFRSGRFHVEKILNISGNVDNSVGNIDFTGSVSIKGDVLEGFTVRAKGDITVMGIVEGATLTAVGNIILYKGMRGMKTGILEAGGDITAKFLEDCRIYAKGDIQAEYIINSDVSCGNNLTLTGRRAAFIGGVCSVYNQMNVKTVGAMSQITTLVTLGVTPQLLEEVEALKKEIAEITAQLEECKKNIAYLNNRQKAGSISPKQNDKLNELKIWLPVSTMKQKKLKDQMQKLTAQLKEVKKSRLAAREIYGGTIISIGDSRLVISRKEENCSYYYADGQIKRGLR</sequence>
<dbReference type="PANTHER" id="PTHR38032">
    <property type="entry name" value="POLYMERASE-RELATED"/>
    <property type="match status" value="1"/>
</dbReference>
<name>A0AAW6AR78_CLOSY</name>
<dbReference type="EMBL" id="JAQLGM010000001">
    <property type="protein sequence ID" value="MDB1998622.1"/>
    <property type="molecule type" value="Genomic_DNA"/>
</dbReference>
<dbReference type="RefSeq" id="WP_257606975.1">
    <property type="nucleotide sequence ID" value="NZ_JANKAG010000005.1"/>
</dbReference>
<dbReference type="Pfam" id="PF03961">
    <property type="entry name" value="FapA"/>
    <property type="match status" value="1"/>
</dbReference>
<feature type="domain" description="Flagellar Assembly Protein A N-terminal region" evidence="3">
    <location>
        <begin position="114"/>
        <end position="284"/>
    </location>
</feature>
<evidence type="ECO:0000259" key="3">
    <source>
        <dbReference type="Pfam" id="PF20250"/>
    </source>
</evidence>
<dbReference type="Pfam" id="PF20250">
    <property type="entry name" value="FapA_N"/>
    <property type="match status" value="1"/>
</dbReference>
<dbReference type="AlphaFoldDB" id="A0AAW6AR78"/>
<accession>A0AAW6AR78</accession>
<proteinExistence type="predicted"/>
<dbReference type="PANTHER" id="PTHR38032:SF1">
    <property type="entry name" value="RNA-BINDING PROTEIN KHPB N-TERMINAL DOMAIN-CONTAINING PROTEIN"/>
    <property type="match status" value="1"/>
</dbReference>
<evidence type="ECO:0000313" key="4">
    <source>
        <dbReference type="EMBL" id="MDB1998622.1"/>
    </source>
</evidence>
<feature type="coiled-coil region" evidence="1">
    <location>
        <begin position="502"/>
        <end position="529"/>
    </location>
</feature>
<organism evidence="4 5">
    <name type="scientific">Clostridium symbiosum</name>
    <name type="common">Bacteroides symbiosus</name>
    <dbReference type="NCBI Taxonomy" id="1512"/>
    <lineage>
        <taxon>Bacteria</taxon>
        <taxon>Bacillati</taxon>
        <taxon>Bacillota</taxon>
        <taxon>Clostridia</taxon>
        <taxon>Lachnospirales</taxon>
        <taxon>Lachnospiraceae</taxon>
        <taxon>Otoolea</taxon>
    </lineage>
</organism>
<reference evidence="4" key="1">
    <citation type="submission" date="2023-01" db="EMBL/GenBank/DDBJ databases">
        <title>Human gut microbiome strain richness.</title>
        <authorList>
            <person name="Chen-Liaw A."/>
        </authorList>
    </citation>
    <scope>NUCLEOTIDE SEQUENCE</scope>
    <source>
        <strain evidence="4">B1_m1001713B170214d0_201011</strain>
    </source>
</reference>
<gene>
    <name evidence="4" type="ORF">PM006_00160</name>
</gene>
<evidence type="ECO:0000256" key="1">
    <source>
        <dbReference type="SAM" id="Coils"/>
    </source>
</evidence>
<dbReference type="InterPro" id="IPR005646">
    <property type="entry name" value="FapA"/>
</dbReference>
<feature type="compositionally biased region" description="Basic and acidic residues" evidence="2">
    <location>
        <begin position="16"/>
        <end position="58"/>
    </location>
</feature>
<feature type="coiled-coil region" evidence="1">
    <location>
        <begin position="440"/>
        <end position="474"/>
    </location>
</feature>
<dbReference type="Proteomes" id="UP001300871">
    <property type="component" value="Unassembled WGS sequence"/>
</dbReference>
<dbReference type="SUPFAM" id="SSF46579">
    <property type="entry name" value="Prefoldin"/>
    <property type="match status" value="1"/>
</dbReference>
<feature type="compositionally biased region" description="Basic and acidic residues" evidence="2">
    <location>
        <begin position="75"/>
        <end position="89"/>
    </location>
</feature>
<dbReference type="InterPro" id="IPR046866">
    <property type="entry name" value="FapA_N"/>
</dbReference>
<evidence type="ECO:0000256" key="2">
    <source>
        <dbReference type="SAM" id="MobiDB-lite"/>
    </source>
</evidence>